<proteinExistence type="predicted"/>
<keyword evidence="4" id="KW-0862">Zinc</keyword>
<keyword evidence="2" id="KW-0479">Metal-binding</keyword>
<dbReference type="SUPFAM" id="SSF57903">
    <property type="entry name" value="FYVE/PHD zinc finger"/>
    <property type="match status" value="1"/>
</dbReference>
<evidence type="ECO:0000256" key="2">
    <source>
        <dbReference type="ARBA" id="ARBA00022723"/>
    </source>
</evidence>
<dbReference type="RefSeq" id="XP_056036186.1">
    <property type="nucleotide sequence ID" value="XM_056180613.1"/>
</dbReference>
<dbReference type="Gene3D" id="3.30.40.10">
    <property type="entry name" value="Zinc/RING finger domain, C3HC4 (zinc finger)"/>
    <property type="match status" value="1"/>
</dbReference>
<evidence type="ECO:0000313" key="9">
    <source>
        <dbReference type="EMBL" id="WBW71943.1"/>
    </source>
</evidence>
<dbReference type="GO" id="GO:0032991">
    <property type="term" value="C:protein-containing complex"/>
    <property type="evidence" value="ECO:0007669"/>
    <property type="project" value="UniProtKB-ARBA"/>
</dbReference>
<accession>A0AAF0AV13</accession>
<dbReference type="SMART" id="SM00249">
    <property type="entry name" value="PHD"/>
    <property type="match status" value="1"/>
</dbReference>
<evidence type="ECO:0000313" key="10">
    <source>
        <dbReference type="Proteomes" id="UP001212411"/>
    </source>
</evidence>
<dbReference type="GO" id="GO:0045814">
    <property type="term" value="P:negative regulation of gene expression, epigenetic"/>
    <property type="evidence" value="ECO:0007669"/>
    <property type="project" value="TreeGrafter"/>
</dbReference>
<evidence type="ECO:0000256" key="6">
    <source>
        <dbReference type="PROSITE-ProRule" id="PRU00146"/>
    </source>
</evidence>
<keyword evidence="3 6" id="KW-0863">Zinc-finger</keyword>
<dbReference type="PANTHER" id="PTHR12628:SF10">
    <property type="entry name" value="HOMEOBOX DOMAIN-CONTAINING PROTEIN"/>
    <property type="match status" value="1"/>
</dbReference>
<evidence type="ECO:0000259" key="8">
    <source>
        <dbReference type="PROSITE" id="PS50016"/>
    </source>
</evidence>
<dbReference type="KEGG" id="som:SOMG_01820"/>
<dbReference type="EMBL" id="CP115611">
    <property type="protein sequence ID" value="WBW71943.1"/>
    <property type="molecule type" value="Genomic_DNA"/>
</dbReference>
<evidence type="ECO:0000256" key="1">
    <source>
        <dbReference type="ARBA" id="ARBA00004123"/>
    </source>
</evidence>
<dbReference type="AlphaFoldDB" id="A0AAF0AV13"/>
<dbReference type="Proteomes" id="UP001212411">
    <property type="component" value="Chromosome 1"/>
</dbReference>
<organism evidence="9 10">
    <name type="scientific">Schizosaccharomyces osmophilus</name>
    <dbReference type="NCBI Taxonomy" id="2545709"/>
    <lineage>
        <taxon>Eukaryota</taxon>
        <taxon>Fungi</taxon>
        <taxon>Dikarya</taxon>
        <taxon>Ascomycota</taxon>
        <taxon>Taphrinomycotina</taxon>
        <taxon>Schizosaccharomycetes</taxon>
        <taxon>Schizosaccharomycetales</taxon>
        <taxon>Schizosaccharomycetaceae</taxon>
        <taxon>Schizosaccharomyces</taxon>
    </lineage>
</organism>
<evidence type="ECO:0000256" key="3">
    <source>
        <dbReference type="ARBA" id="ARBA00022771"/>
    </source>
</evidence>
<evidence type="ECO:0000256" key="7">
    <source>
        <dbReference type="SAM" id="MobiDB-lite"/>
    </source>
</evidence>
<sequence length="541" mass="60169">MSGAPYYEDDGESLNPGPYPFPFDDERRFQNSLHQAIFHEDDPGRGSAGDSALIDPPFHDISKSNVNAANPMETDFSQFQPASKEQDFHPLSNNGSKDDLLLTEDDDGLKDKGRMPSSTSPLHAESGSPKSHEAHIKRNTPLPPHGASPLPPMSIAMNFARKKAWPASLAIERDNTADAIFSREEGKEEQFTLEGVKTKSGRKVHRPNHFDPLVKLPTRKRGPGRRPTIALTMKCCICQRLQSPPKNRIVFCDGCNTPFHQLCHEPNIADSLLDSSNAEWFCNACSLRKHQKPLSMGSTAKELSLSMEERKSYLFSLPTSHLVDILLTCEQTHPELPIISPKAASFIQSSKQEKAPAVHPEVLPQSDFANISSDPNEVSQANLQGLTSSSFNLSSATDPVASQDHIFQFSEKESIPSISEYMQTHSNADEVMLEVLEKFPAVASLDSIIGYIHSNYADKHINNSDIIRTLNRLVRKGRVLRDATGISYELDRTFDRQKPSIRNDISVTGPIPIDFMLYTPNTDELEESFCTHYVFNDSAVL</sequence>
<protein>
    <submittedName>
        <fullName evidence="9">Lsd1/2 complex PHD finger protein Phf2</fullName>
    </submittedName>
</protein>
<evidence type="ECO:0000256" key="5">
    <source>
        <dbReference type="ARBA" id="ARBA00023242"/>
    </source>
</evidence>
<keyword evidence="5" id="KW-0539">Nucleus</keyword>
<dbReference type="InterPro" id="IPR013083">
    <property type="entry name" value="Znf_RING/FYVE/PHD"/>
</dbReference>
<name>A0AAF0AV13_9SCHI</name>
<dbReference type="Pfam" id="PF00628">
    <property type="entry name" value="PHD"/>
    <property type="match status" value="1"/>
</dbReference>
<dbReference type="GO" id="GO:0003677">
    <property type="term" value="F:DNA binding"/>
    <property type="evidence" value="ECO:0007669"/>
    <property type="project" value="TreeGrafter"/>
</dbReference>
<dbReference type="InterPro" id="IPR001965">
    <property type="entry name" value="Znf_PHD"/>
</dbReference>
<dbReference type="InterPro" id="IPR011011">
    <property type="entry name" value="Znf_FYVE_PHD"/>
</dbReference>
<dbReference type="GO" id="GO:0008270">
    <property type="term" value="F:zinc ion binding"/>
    <property type="evidence" value="ECO:0007669"/>
    <property type="project" value="UniProtKB-KW"/>
</dbReference>
<feature type="domain" description="PHD-type" evidence="8">
    <location>
        <begin position="232"/>
        <end position="288"/>
    </location>
</feature>
<dbReference type="GO" id="GO:0005634">
    <property type="term" value="C:nucleus"/>
    <property type="evidence" value="ECO:0007669"/>
    <property type="project" value="UniProtKB-SubCell"/>
</dbReference>
<dbReference type="PROSITE" id="PS01359">
    <property type="entry name" value="ZF_PHD_1"/>
    <property type="match status" value="1"/>
</dbReference>
<feature type="region of interest" description="Disordered" evidence="7">
    <location>
        <begin position="197"/>
        <end position="224"/>
    </location>
</feature>
<dbReference type="GeneID" id="80875302"/>
<comment type="subcellular location">
    <subcellularLocation>
        <location evidence="1">Nucleus</location>
    </subcellularLocation>
</comment>
<feature type="region of interest" description="Disordered" evidence="7">
    <location>
        <begin position="1"/>
        <end position="148"/>
    </location>
</feature>
<keyword evidence="10" id="KW-1185">Reference proteome</keyword>
<dbReference type="InterPro" id="IPR019786">
    <property type="entry name" value="Zinc_finger_PHD-type_CS"/>
</dbReference>
<evidence type="ECO:0000256" key="4">
    <source>
        <dbReference type="ARBA" id="ARBA00022833"/>
    </source>
</evidence>
<dbReference type="InterPro" id="IPR019787">
    <property type="entry name" value="Znf_PHD-finger"/>
</dbReference>
<dbReference type="PROSITE" id="PS50016">
    <property type="entry name" value="ZF_PHD_2"/>
    <property type="match status" value="1"/>
</dbReference>
<gene>
    <name evidence="9" type="primary">phf2</name>
    <name evidence="9" type="ORF">SOMG_01820</name>
</gene>
<reference evidence="9 10" key="1">
    <citation type="journal article" date="2023" name="G3 (Bethesda)">
        <title>A high-quality reference genome for the fission yeast Schizosaccharomyces osmophilus.</title>
        <authorList>
            <person name="Jia G.S."/>
            <person name="Zhang W.C."/>
            <person name="Liang Y."/>
            <person name="Liu X.H."/>
            <person name="Rhind N."/>
            <person name="Pidoux A."/>
            <person name="Brysch-Herzberg M."/>
            <person name="Du L.L."/>
        </authorList>
    </citation>
    <scope>NUCLEOTIDE SEQUENCE [LARGE SCALE GENOMIC DNA]</scope>
    <source>
        <strain evidence="9 10">CBS 15793</strain>
    </source>
</reference>
<dbReference type="GO" id="GO:0003682">
    <property type="term" value="F:chromatin binding"/>
    <property type="evidence" value="ECO:0007669"/>
    <property type="project" value="TreeGrafter"/>
</dbReference>
<dbReference type="PANTHER" id="PTHR12628">
    <property type="entry name" value="POLYCOMB-LIKE TRANSCRIPTION FACTOR"/>
    <property type="match status" value="1"/>
</dbReference>
<dbReference type="CDD" id="cd15502">
    <property type="entry name" value="PHD_Phf1p_Phf2p_like"/>
    <property type="match status" value="1"/>
</dbReference>